<dbReference type="AlphaFoldDB" id="A0A4S8QYQ3"/>
<protein>
    <recommendedName>
        <fullName evidence="8">FAD/NAD(P)-binding domain-containing protein</fullName>
    </recommendedName>
</protein>
<comment type="caution">
    <text evidence="6">The sequence shown here is derived from an EMBL/GenBank/DDBJ whole genome shotgun (WGS) entry which is preliminary data.</text>
</comment>
<dbReference type="Pfam" id="PF00743">
    <property type="entry name" value="FMO-like"/>
    <property type="match status" value="1"/>
</dbReference>
<gene>
    <name evidence="6" type="ORF">BGAL_0147g00110</name>
</gene>
<feature type="compositionally biased region" description="Basic and acidic residues" evidence="5">
    <location>
        <begin position="486"/>
        <end position="498"/>
    </location>
</feature>
<dbReference type="SUPFAM" id="SSF51905">
    <property type="entry name" value="FAD/NAD(P)-binding domain"/>
    <property type="match status" value="1"/>
</dbReference>
<dbReference type="Gene3D" id="3.50.50.60">
    <property type="entry name" value="FAD/NAD(P)-binding domain"/>
    <property type="match status" value="1"/>
</dbReference>
<organism evidence="6 7">
    <name type="scientific">Botrytis galanthina</name>
    <dbReference type="NCBI Taxonomy" id="278940"/>
    <lineage>
        <taxon>Eukaryota</taxon>
        <taxon>Fungi</taxon>
        <taxon>Dikarya</taxon>
        <taxon>Ascomycota</taxon>
        <taxon>Pezizomycotina</taxon>
        <taxon>Leotiomycetes</taxon>
        <taxon>Helotiales</taxon>
        <taxon>Sclerotiniaceae</taxon>
        <taxon>Botrytis</taxon>
    </lineage>
</organism>
<dbReference type="InterPro" id="IPR050346">
    <property type="entry name" value="FMO-like"/>
</dbReference>
<dbReference type="PANTHER" id="PTHR23023">
    <property type="entry name" value="DIMETHYLANILINE MONOOXYGENASE"/>
    <property type="match status" value="1"/>
</dbReference>
<evidence type="ECO:0000256" key="1">
    <source>
        <dbReference type="ARBA" id="ARBA00009183"/>
    </source>
</evidence>
<keyword evidence="3" id="KW-0274">FAD</keyword>
<accession>A0A4S8QYQ3</accession>
<evidence type="ECO:0000256" key="4">
    <source>
        <dbReference type="ARBA" id="ARBA00023002"/>
    </source>
</evidence>
<evidence type="ECO:0008006" key="8">
    <source>
        <dbReference type="Google" id="ProtNLM"/>
    </source>
</evidence>
<dbReference type="PRINTS" id="PR00411">
    <property type="entry name" value="PNDRDTASEI"/>
</dbReference>
<feature type="region of interest" description="Disordered" evidence="5">
    <location>
        <begin position="479"/>
        <end position="498"/>
    </location>
</feature>
<name>A0A4S8QYQ3_9HELO</name>
<dbReference type="GO" id="GO:0004499">
    <property type="term" value="F:N,N-dimethylaniline monooxygenase activity"/>
    <property type="evidence" value="ECO:0007669"/>
    <property type="project" value="InterPro"/>
</dbReference>
<proteinExistence type="inferred from homology"/>
<comment type="similarity">
    <text evidence="1">Belongs to the FMO family.</text>
</comment>
<dbReference type="OrthoDB" id="66881at2759"/>
<evidence type="ECO:0000313" key="7">
    <source>
        <dbReference type="Proteomes" id="UP000308671"/>
    </source>
</evidence>
<dbReference type="EMBL" id="PQXL01000147">
    <property type="protein sequence ID" value="THV50508.1"/>
    <property type="molecule type" value="Genomic_DNA"/>
</dbReference>
<dbReference type="GO" id="GO:0050661">
    <property type="term" value="F:NADP binding"/>
    <property type="evidence" value="ECO:0007669"/>
    <property type="project" value="InterPro"/>
</dbReference>
<keyword evidence="7" id="KW-1185">Reference proteome</keyword>
<evidence type="ECO:0000313" key="6">
    <source>
        <dbReference type="EMBL" id="THV50508.1"/>
    </source>
</evidence>
<dbReference type="InterPro" id="IPR020946">
    <property type="entry name" value="Flavin_mOase-like"/>
</dbReference>
<dbReference type="Proteomes" id="UP000308671">
    <property type="component" value="Unassembled WGS sequence"/>
</dbReference>
<dbReference type="GO" id="GO:0050660">
    <property type="term" value="F:flavin adenine dinucleotide binding"/>
    <property type="evidence" value="ECO:0007669"/>
    <property type="project" value="InterPro"/>
</dbReference>
<dbReference type="PRINTS" id="PR00368">
    <property type="entry name" value="FADPNR"/>
</dbReference>
<evidence type="ECO:0000256" key="3">
    <source>
        <dbReference type="ARBA" id="ARBA00022827"/>
    </source>
</evidence>
<keyword evidence="4" id="KW-0560">Oxidoreductase</keyword>
<evidence type="ECO:0000256" key="5">
    <source>
        <dbReference type="SAM" id="MobiDB-lite"/>
    </source>
</evidence>
<sequence>MATVAIIGAGPAGLVAAKTLLRSSSQDSIFEVTVFEQGTDVGGLWAVESNPNGIINPEMHTNLSQFTVCFSDLAWDSVETQPPANIYPKAWQVHRYLKEYAARYIPPGTIAFQTYVKVIEHIQTSPDAETKKWKITSIALKGGTPVEKTEIFEYLIIASGFFSQVRKIPFPCTNLILKQENQPSAILHSSQYRQLSDLSPTHSQSLSGKILVVGGSHSGAEVASLIAMHISDAQYSPSGTGTGTGTGTSPPEIIHVMPHPLVSIPSFVRSGNDKLASFVPLDSRLYDLTSRPDGPISFTFGLSNPEKRKKLRDTLNMLMSGTVDVKNDDGSKKSDEVDLGAPYAVVGDKYAEFIRSGAIRQVFGRITQLEQQSQNKNLMLATIESQSEQIKIEEISAVVYATGFSTSPALNFLSEEIKQSLGYNASYPRLPLLLSEDCMSSSRDSPSNLALMGFFDGSYWGILESQARVIARKWGTQSKEFSAPPHHHDHDGTDEDGSSKLRAFMEELRNMMEKDPSSVPQNFFSDYPGLMEGTSRKLGLRRINLSWSERQGMVSPARYIDSQCTTIEAEKAMQKLQKTLQESWDGKAIFAKSTFRGLQGNWKDFNAKTEFLESSPKSSSSSSFHPRFPTDTTSDLEYFCITQCEESNPRLSRTIYRLRESANQIEVWSVDSKDQLAADKIHHILDFNNGIIEEQTDGNRVTVVANGTPDVDSRRKILYSFSFAGVGITEFRIEYFDEENVKIDSGVHFVR</sequence>
<dbReference type="InterPro" id="IPR036188">
    <property type="entry name" value="FAD/NAD-bd_sf"/>
</dbReference>
<reference evidence="6 7" key="1">
    <citation type="submission" date="2017-12" db="EMBL/GenBank/DDBJ databases">
        <title>Comparative genomics of Botrytis spp.</title>
        <authorList>
            <person name="Valero-Jimenez C.A."/>
            <person name="Tapia P."/>
            <person name="Veloso J."/>
            <person name="Silva-Moreno E."/>
            <person name="Staats M."/>
            <person name="Valdes J.H."/>
            <person name="Van Kan J.A.L."/>
        </authorList>
    </citation>
    <scope>NUCLEOTIDE SEQUENCE [LARGE SCALE GENOMIC DNA]</scope>
    <source>
        <strain evidence="6 7">MUCL435</strain>
    </source>
</reference>
<keyword evidence="2" id="KW-0285">Flavoprotein</keyword>
<evidence type="ECO:0000256" key="2">
    <source>
        <dbReference type="ARBA" id="ARBA00022630"/>
    </source>
</evidence>